<accession>A0A9P4PG96</accession>
<gene>
    <name evidence="1" type="ORF">P171DRAFT_49432</name>
</gene>
<dbReference type="OrthoDB" id="10450499at2759"/>
<keyword evidence="2" id="KW-1185">Reference proteome</keyword>
<evidence type="ECO:0000313" key="2">
    <source>
        <dbReference type="Proteomes" id="UP000799764"/>
    </source>
</evidence>
<protein>
    <submittedName>
        <fullName evidence="1">Uncharacterized protein</fullName>
    </submittedName>
</protein>
<name>A0A9P4PG96_9PLEO</name>
<dbReference type="Proteomes" id="UP000799764">
    <property type="component" value="Unassembled WGS sequence"/>
</dbReference>
<sequence>MIDAALAEFFASDGKDTGTVYQCKGSNDQTLRAFLPPFNGFPSHVVLYEVESVASGPMLKREALRSVPLLKKSKWVWEQYLEARKRDSRYGRDLALDELLDRYRNELKNWRERNGNGLNMLGFDVEKAVKEQLEADNAQDKPMRDFLLDVLAVDHQLDLDDQTKQIAESHSPPYSCLDGATNADFCARYHTHGDAPCHTTFPPRATPEYNAWHFYENVAPSKPELWDGCQNVAAAREMFRGKMQKAFAEIQSDRWYRATYRLARLPVLPKIELEPIGHTYKIEPIGETLASGLLQNNLEGRFGVPLRDMELWVGVLSGYAEDLDKNRKWNPSLTGDFNNVQKVLKLFREVRDKGEVLQLDQPFPDPYALVDLNTLDD</sequence>
<dbReference type="EMBL" id="MU001503">
    <property type="protein sequence ID" value="KAF2442798.1"/>
    <property type="molecule type" value="Genomic_DNA"/>
</dbReference>
<organism evidence="1 2">
    <name type="scientific">Karstenula rhodostoma CBS 690.94</name>
    <dbReference type="NCBI Taxonomy" id="1392251"/>
    <lineage>
        <taxon>Eukaryota</taxon>
        <taxon>Fungi</taxon>
        <taxon>Dikarya</taxon>
        <taxon>Ascomycota</taxon>
        <taxon>Pezizomycotina</taxon>
        <taxon>Dothideomycetes</taxon>
        <taxon>Pleosporomycetidae</taxon>
        <taxon>Pleosporales</taxon>
        <taxon>Massarineae</taxon>
        <taxon>Didymosphaeriaceae</taxon>
        <taxon>Karstenula</taxon>
    </lineage>
</organism>
<dbReference type="AlphaFoldDB" id="A0A9P4PG96"/>
<evidence type="ECO:0000313" key="1">
    <source>
        <dbReference type="EMBL" id="KAF2442798.1"/>
    </source>
</evidence>
<comment type="caution">
    <text evidence="1">The sequence shown here is derived from an EMBL/GenBank/DDBJ whole genome shotgun (WGS) entry which is preliminary data.</text>
</comment>
<reference evidence="1" key="1">
    <citation type="journal article" date="2020" name="Stud. Mycol.">
        <title>101 Dothideomycetes genomes: a test case for predicting lifestyles and emergence of pathogens.</title>
        <authorList>
            <person name="Haridas S."/>
            <person name="Albert R."/>
            <person name="Binder M."/>
            <person name="Bloem J."/>
            <person name="Labutti K."/>
            <person name="Salamov A."/>
            <person name="Andreopoulos B."/>
            <person name="Baker S."/>
            <person name="Barry K."/>
            <person name="Bills G."/>
            <person name="Bluhm B."/>
            <person name="Cannon C."/>
            <person name="Castanera R."/>
            <person name="Culley D."/>
            <person name="Daum C."/>
            <person name="Ezra D."/>
            <person name="Gonzalez J."/>
            <person name="Henrissat B."/>
            <person name="Kuo A."/>
            <person name="Liang C."/>
            <person name="Lipzen A."/>
            <person name="Lutzoni F."/>
            <person name="Magnuson J."/>
            <person name="Mondo S."/>
            <person name="Nolan M."/>
            <person name="Ohm R."/>
            <person name="Pangilinan J."/>
            <person name="Park H.-J."/>
            <person name="Ramirez L."/>
            <person name="Alfaro M."/>
            <person name="Sun H."/>
            <person name="Tritt A."/>
            <person name="Yoshinaga Y."/>
            <person name="Zwiers L.-H."/>
            <person name="Turgeon B."/>
            <person name="Goodwin S."/>
            <person name="Spatafora J."/>
            <person name="Crous P."/>
            <person name="Grigoriev I."/>
        </authorList>
    </citation>
    <scope>NUCLEOTIDE SEQUENCE</scope>
    <source>
        <strain evidence="1">CBS 690.94</strain>
    </source>
</reference>
<proteinExistence type="predicted"/>